<keyword evidence="4 6" id="KW-0472">Membrane</keyword>
<dbReference type="InterPro" id="IPR006694">
    <property type="entry name" value="Fatty_acid_hydroxylase"/>
</dbReference>
<dbReference type="PANTHER" id="PTHR11863">
    <property type="entry name" value="STEROL DESATURASE"/>
    <property type="match status" value="1"/>
</dbReference>
<evidence type="ECO:0000256" key="6">
    <source>
        <dbReference type="SAM" id="Phobius"/>
    </source>
</evidence>
<organism evidence="8 9">
    <name type="scientific">Lineolata rhizophorae</name>
    <dbReference type="NCBI Taxonomy" id="578093"/>
    <lineage>
        <taxon>Eukaryota</taxon>
        <taxon>Fungi</taxon>
        <taxon>Dikarya</taxon>
        <taxon>Ascomycota</taxon>
        <taxon>Pezizomycotina</taxon>
        <taxon>Dothideomycetes</taxon>
        <taxon>Dothideomycetes incertae sedis</taxon>
        <taxon>Lineolatales</taxon>
        <taxon>Lineolataceae</taxon>
        <taxon>Lineolata</taxon>
    </lineage>
</organism>
<evidence type="ECO:0000256" key="1">
    <source>
        <dbReference type="ARBA" id="ARBA00004370"/>
    </source>
</evidence>
<name>A0A6A6PF41_9PEZI</name>
<evidence type="ECO:0000259" key="7">
    <source>
        <dbReference type="Pfam" id="PF04116"/>
    </source>
</evidence>
<feature type="compositionally biased region" description="Low complexity" evidence="5">
    <location>
        <begin position="421"/>
        <end position="448"/>
    </location>
</feature>
<feature type="compositionally biased region" description="Basic and acidic residues" evidence="5">
    <location>
        <begin position="360"/>
        <end position="376"/>
    </location>
</feature>
<feature type="compositionally biased region" description="Polar residues" evidence="5">
    <location>
        <begin position="381"/>
        <end position="393"/>
    </location>
</feature>
<evidence type="ECO:0000256" key="5">
    <source>
        <dbReference type="SAM" id="MobiDB-lite"/>
    </source>
</evidence>
<protein>
    <submittedName>
        <fullName evidence="8">Protein SUR2</fullName>
    </submittedName>
</protein>
<dbReference type="EMBL" id="MU001670">
    <property type="protein sequence ID" value="KAF2461983.1"/>
    <property type="molecule type" value="Genomic_DNA"/>
</dbReference>
<proteinExistence type="predicted"/>
<dbReference type="AlphaFoldDB" id="A0A6A6PF41"/>
<feature type="transmembrane region" description="Helical" evidence="6">
    <location>
        <begin position="194"/>
        <end position="218"/>
    </location>
</feature>
<dbReference type="GO" id="GO:0005506">
    <property type="term" value="F:iron ion binding"/>
    <property type="evidence" value="ECO:0007669"/>
    <property type="project" value="InterPro"/>
</dbReference>
<dbReference type="Proteomes" id="UP000799766">
    <property type="component" value="Unassembled WGS sequence"/>
</dbReference>
<dbReference type="GO" id="GO:0016020">
    <property type="term" value="C:membrane"/>
    <property type="evidence" value="ECO:0007669"/>
    <property type="project" value="UniProtKB-SubCell"/>
</dbReference>
<feature type="region of interest" description="Disordered" evidence="5">
    <location>
        <begin position="360"/>
        <end position="462"/>
    </location>
</feature>
<evidence type="ECO:0000256" key="3">
    <source>
        <dbReference type="ARBA" id="ARBA00022989"/>
    </source>
</evidence>
<feature type="domain" description="Fatty acid hydroxylase" evidence="7">
    <location>
        <begin position="206"/>
        <end position="341"/>
    </location>
</feature>
<dbReference type="InterPro" id="IPR050307">
    <property type="entry name" value="Sterol_Desaturase_Related"/>
</dbReference>
<dbReference type="GO" id="GO:0008610">
    <property type="term" value="P:lipid biosynthetic process"/>
    <property type="evidence" value="ECO:0007669"/>
    <property type="project" value="InterPro"/>
</dbReference>
<keyword evidence="9" id="KW-1185">Reference proteome</keyword>
<dbReference type="Pfam" id="PF04116">
    <property type="entry name" value="FA_hydroxylase"/>
    <property type="match status" value="1"/>
</dbReference>
<comment type="subcellular location">
    <subcellularLocation>
        <location evidence="1">Membrane</location>
    </subcellularLocation>
</comment>
<evidence type="ECO:0000256" key="4">
    <source>
        <dbReference type="ARBA" id="ARBA00023136"/>
    </source>
</evidence>
<keyword evidence="3 6" id="KW-1133">Transmembrane helix</keyword>
<sequence length="462" mass="50840">MASSNATASLDLPPLPPYTLREQEPLLSWIDDAYLALALPVVGYWVVSLFFHALDVFDLCPQHRLHTPAEVLARNHVSRADVLRDVLFQQVLQTLTGLLLALADGPAMVGREEYDVAVWGRRLRVAQSALPALLGLVGLDATGLGLKLAKAGWPQLGGALAGGKYPWAAHPIVVEGVRSVAPGFARWELQAARAIYWGLIPSIQMAVAVCILDTWQYFLHRAMHLNKYLYVTFHSRHHRLYVPYAYGALYNHPFEGFLLDTAGTGIAYLLTGMTVRQAMIFFTLSSVKTVDDHCGYALPWDPLQRLWPNNAAFHDIHHQSWGIKSNFSQPFFTFWDRLLGTIWTGDEADKLARYERSRRAADRKLSHGAEGHKRPDGLLQPSDSELSDRSGTASPDPIAAAERLDDPQPLRRSPRKKAQPATAASSSSTGQQGSGSLKNLRGRVNGSVHGRGGGVLGVESNH</sequence>
<accession>A0A6A6PF41</accession>
<evidence type="ECO:0000256" key="2">
    <source>
        <dbReference type="ARBA" id="ARBA00022692"/>
    </source>
</evidence>
<evidence type="ECO:0000313" key="9">
    <source>
        <dbReference type="Proteomes" id="UP000799766"/>
    </source>
</evidence>
<feature type="transmembrane region" description="Helical" evidence="6">
    <location>
        <begin position="33"/>
        <end position="54"/>
    </location>
</feature>
<gene>
    <name evidence="8" type="ORF">BDY21DRAFT_368126</name>
</gene>
<reference evidence="8" key="1">
    <citation type="journal article" date="2020" name="Stud. Mycol.">
        <title>101 Dothideomycetes genomes: a test case for predicting lifestyles and emergence of pathogens.</title>
        <authorList>
            <person name="Haridas S."/>
            <person name="Albert R."/>
            <person name="Binder M."/>
            <person name="Bloem J."/>
            <person name="Labutti K."/>
            <person name="Salamov A."/>
            <person name="Andreopoulos B."/>
            <person name="Baker S."/>
            <person name="Barry K."/>
            <person name="Bills G."/>
            <person name="Bluhm B."/>
            <person name="Cannon C."/>
            <person name="Castanera R."/>
            <person name="Culley D."/>
            <person name="Daum C."/>
            <person name="Ezra D."/>
            <person name="Gonzalez J."/>
            <person name="Henrissat B."/>
            <person name="Kuo A."/>
            <person name="Liang C."/>
            <person name="Lipzen A."/>
            <person name="Lutzoni F."/>
            <person name="Magnuson J."/>
            <person name="Mondo S."/>
            <person name="Nolan M."/>
            <person name="Ohm R."/>
            <person name="Pangilinan J."/>
            <person name="Park H.-J."/>
            <person name="Ramirez L."/>
            <person name="Alfaro M."/>
            <person name="Sun H."/>
            <person name="Tritt A."/>
            <person name="Yoshinaga Y."/>
            <person name="Zwiers L.-H."/>
            <person name="Turgeon B."/>
            <person name="Goodwin S."/>
            <person name="Spatafora J."/>
            <person name="Crous P."/>
            <person name="Grigoriev I."/>
        </authorList>
    </citation>
    <scope>NUCLEOTIDE SEQUENCE</scope>
    <source>
        <strain evidence="8">ATCC 16933</strain>
    </source>
</reference>
<dbReference type="OrthoDB" id="408954at2759"/>
<evidence type="ECO:0000313" key="8">
    <source>
        <dbReference type="EMBL" id="KAF2461983.1"/>
    </source>
</evidence>
<dbReference type="GO" id="GO:0016491">
    <property type="term" value="F:oxidoreductase activity"/>
    <property type="evidence" value="ECO:0007669"/>
    <property type="project" value="InterPro"/>
</dbReference>
<keyword evidence="2 6" id="KW-0812">Transmembrane</keyword>